<dbReference type="SMART" id="SM00490">
    <property type="entry name" value="HELICc"/>
    <property type="match status" value="1"/>
</dbReference>
<accession>A0A6A6SJK7</accession>
<dbReference type="Pfam" id="PF00176">
    <property type="entry name" value="SNF2-rel_dom"/>
    <property type="match status" value="1"/>
</dbReference>
<dbReference type="Gene3D" id="3.40.50.300">
    <property type="entry name" value="P-loop containing nucleotide triphosphate hydrolases"/>
    <property type="match status" value="1"/>
</dbReference>
<dbReference type="Pfam" id="PF00271">
    <property type="entry name" value="Helicase_C"/>
    <property type="match status" value="1"/>
</dbReference>
<dbReference type="InterPro" id="IPR001650">
    <property type="entry name" value="Helicase_C-like"/>
</dbReference>
<dbReference type="PANTHER" id="PTHR45626">
    <property type="entry name" value="TRANSCRIPTION TERMINATION FACTOR 2-RELATED"/>
    <property type="match status" value="1"/>
</dbReference>
<feature type="compositionally biased region" description="Polar residues" evidence="4">
    <location>
        <begin position="40"/>
        <end position="56"/>
    </location>
</feature>
<dbReference type="InterPro" id="IPR050628">
    <property type="entry name" value="SNF2_RAD54_helicase_TF"/>
</dbReference>
<dbReference type="GO" id="GO:0006281">
    <property type="term" value="P:DNA repair"/>
    <property type="evidence" value="ECO:0007669"/>
    <property type="project" value="TreeGrafter"/>
</dbReference>
<dbReference type="AlphaFoldDB" id="A0A6A6SJK7"/>
<sequence>MNNMDSSTYPIPVRMSDSADRKRASPEKVDESTRLKRSRSATNAPISDPTFNSPCSHLNYDESDAGRLQSVASWLAPPTVMAPSGSLEFDHSETEVPAKEYFFSFTGDDFLTDSSTSANLQADSSVVSGDSEIPPEDDEEFISKICFGVIITHVTSTSTATQADQFAPVDLESFGDMVKMTLQSSGKYAGLIIQRPIRQLLELKSVHMSASLTTTSSSRSQAPQKSTTKAFHDSVARIVITGPQQKQLEVGTLLSDSGLCFQHPYAEECGDLEYNNPHFLRRPGSVMPKLQNAPHSGIAQTATSGSLNETMKSRVMRIFDLSNDATQGIYSQVFASPRLKTRLKRHQLTAVSMMVEREQGGIESCQFPSLWEVIERSEQSKRYRNTVTGIYSEIAIPLKGGLLADDMGLGKTLSALALLCLSLDSKISDGNAAYTTLIVTTKSTLPGWQFQINQHVHHDQLKTALYHGSSRHTLTESLFNHDVVLTTYETLRAELESKGPLYEGQWERVILDEAHHIRNRNSQIFAAACSVKAHYRWCLTGTPVHNSLDDYGALLSFTGVSGLTEKRMFDSWIAKPIQENKSEGFARLQALVRATCLRRTKASIGDALNLPPRHEVIEKVNLHPKDQELYDFFKIRAAKLAAGTRVSNPANASHEQGQDGSVLSSLNFLRLICNHGETLLPETGMKIWNTRDRTMTNGDDCIANGDGATTPNYSAKLIALLRNLISTHTLSPDAGSQCIPVKSVVFTYWTKMLDLIQSALSTYSFKACRIDGNTSLEGRKIVLEAFNNDPGCSVMLATIGSAGEGLDLTVANHVHLIEPHWNPMVEAQAVDRVYRIGQKREVTITRYIVPRSIETYIQWVQQQKLKMIINFSGDEEVSQADIDMERMEHLRENLGCEM</sequence>
<protein>
    <submittedName>
        <fullName evidence="7">Uncharacterized protein</fullName>
    </submittedName>
</protein>
<keyword evidence="8" id="KW-1185">Reference proteome</keyword>
<evidence type="ECO:0000256" key="3">
    <source>
        <dbReference type="ARBA" id="ARBA00022840"/>
    </source>
</evidence>
<evidence type="ECO:0000259" key="5">
    <source>
        <dbReference type="PROSITE" id="PS51192"/>
    </source>
</evidence>
<dbReference type="PANTHER" id="PTHR45626:SF52">
    <property type="entry name" value="SINGLE-STRANDED DNA-DEPENDENT ATPASE (EUROFUNG)"/>
    <property type="match status" value="1"/>
</dbReference>
<dbReference type="OrthoDB" id="448448at2759"/>
<keyword evidence="1" id="KW-0547">Nucleotide-binding</keyword>
<evidence type="ECO:0000256" key="2">
    <source>
        <dbReference type="ARBA" id="ARBA00022801"/>
    </source>
</evidence>
<dbReference type="GO" id="GO:0005524">
    <property type="term" value="F:ATP binding"/>
    <property type="evidence" value="ECO:0007669"/>
    <property type="project" value="UniProtKB-KW"/>
</dbReference>
<gene>
    <name evidence="7" type="ORF">K491DRAFT_644351</name>
</gene>
<dbReference type="SUPFAM" id="SSF52540">
    <property type="entry name" value="P-loop containing nucleoside triphosphate hydrolases"/>
    <property type="match status" value="2"/>
</dbReference>
<dbReference type="CDD" id="cd18008">
    <property type="entry name" value="DEXDc_SHPRH-like"/>
    <property type="match status" value="1"/>
</dbReference>
<dbReference type="Proteomes" id="UP000799324">
    <property type="component" value="Unassembled WGS sequence"/>
</dbReference>
<reference evidence="7" key="1">
    <citation type="journal article" date="2020" name="Stud. Mycol.">
        <title>101 Dothideomycetes genomes: a test case for predicting lifestyles and emergence of pathogens.</title>
        <authorList>
            <person name="Haridas S."/>
            <person name="Albert R."/>
            <person name="Binder M."/>
            <person name="Bloem J."/>
            <person name="Labutti K."/>
            <person name="Salamov A."/>
            <person name="Andreopoulos B."/>
            <person name="Baker S."/>
            <person name="Barry K."/>
            <person name="Bills G."/>
            <person name="Bluhm B."/>
            <person name="Cannon C."/>
            <person name="Castanera R."/>
            <person name="Culley D."/>
            <person name="Daum C."/>
            <person name="Ezra D."/>
            <person name="Gonzalez J."/>
            <person name="Henrissat B."/>
            <person name="Kuo A."/>
            <person name="Liang C."/>
            <person name="Lipzen A."/>
            <person name="Lutzoni F."/>
            <person name="Magnuson J."/>
            <person name="Mondo S."/>
            <person name="Nolan M."/>
            <person name="Ohm R."/>
            <person name="Pangilinan J."/>
            <person name="Park H.-J."/>
            <person name="Ramirez L."/>
            <person name="Alfaro M."/>
            <person name="Sun H."/>
            <person name="Tritt A."/>
            <person name="Yoshinaga Y."/>
            <person name="Zwiers L.-H."/>
            <person name="Turgeon B."/>
            <person name="Goodwin S."/>
            <person name="Spatafora J."/>
            <person name="Crous P."/>
            <person name="Grigoriev I."/>
        </authorList>
    </citation>
    <scope>NUCLEOTIDE SEQUENCE</scope>
    <source>
        <strain evidence="7">CBS 122681</strain>
    </source>
</reference>
<dbReference type="InterPro" id="IPR038718">
    <property type="entry name" value="SNF2-like_sf"/>
</dbReference>
<dbReference type="InterPro" id="IPR027417">
    <property type="entry name" value="P-loop_NTPase"/>
</dbReference>
<feature type="region of interest" description="Disordered" evidence="4">
    <location>
        <begin position="1"/>
        <end position="57"/>
    </location>
</feature>
<dbReference type="Gene3D" id="3.40.50.10810">
    <property type="entry name" value="Tandem AAA-ATPase domain"/>
    <property type="match status" value="1"/>
</dbReference>
<dbReference type="GO" id="GO:0008094">
    <property type="term" value="F:ATP-dependent activity, acting on DNA"/>
    <property type="evidence" value="ECO:0007669"/>
    <property type="project" value="TreeGrafter"/>
</dbReference>
<dbReference type="EMBL" id="MU004671">
    <property type="protein sequence ID" value="KAF2647161.1"/>
    <property type="molecule type" value="Genomic_DNA"/>
</dbReference>
<dbReference type="GO" id="GO:0016787">
    <property type="term" value="F:hydrolase activity"/>
    <property type="evidence" value="ECO:0007669"/>
    <property type="project" value="UniProtKB-KW"/>
</dbReference>
<dbReference type="GO" id="GO:0005634">
    <property type="term" value="C:nucleus"/>
    <property type="evidence" value="ECO:0007669"/>
    <property type="project" value="TreeGrafter"/>
</dbReference>
<dbReference type="InterPro" id="IPR049730">
    <property type="entry name" value="SNF2/RAD54-like_C"/>
</dbReference>
<dbReference type="PROSITE" id="PS51194">
    <property type="entry name" value="HELICASE_CTER"/>
    <property type="match status" value="1"/>
</dbReference>
<dbReference type="InterPro" id="IPR000330">
    <property type="entry name" value="SNF2_N"/>
</dbReference>
<name>A0A6A6SJK7_9PLEO</name>
<keyword evidence="3" id="KW-0067">ATP-binding</keyword>
<dbReference type="CDD" id="cd18793">
    <property type="entry name" value="SF2_C_SNF"/>
    <property type="match status" value="1"/>
</dbReference>
<dbReference type="SMART" id="SM00487">
    <property type="entry name" value="DEXDc"/>
    <property type="match status" value="1"/>
</dbReference>
<dbReference type="InterPro" id="IPR014001">
    <property type="entry name" value="Helicase_ATP-bd"/>
</dbReference>
<feature type="compositionally biased region" description="Basic and acidic residues" evidence="4">
    <location>
        <begin position="17"/>
        <end position="34"/>
    </location>
</feature>
<evidence type="ECO:0000313" key="7">
    <source>
        <dbReference type="EMBL" id="KAF2647161.1"/>
    </source>
</evidence>
<feature type="domain" description="Helicase C-terminal" evidence="6">
    <location>
        <begin position="733"/>
        <end position="885"/>
    </location>
</feature>
<feature type="domain" description="Helicase ATP-binding" evidence="5">
    <location>
        <begin position="392"/>
        <end position="561"/>
    </location>
</feature>
<keyword evidence="2" id="KW-0378">Hydrolase</keyword>
<evidence type="ECO:0000256" key="4">
    <source>
        <dbReference type="SAM" id="MobiDB-lite"/>
    </source>
</evidence>
<evidence type="ECO:0000256" key="1">
    <source>
        <dbReference type="ARBA" id="ARBA00022741"/>
    </source>
</evidence>
<dbReference type="PROSITE" id="PS51192">
    <property type="entry name" value="HELICASE_ATP_BIND_1"/>
    <property type="match status" value="1"/>
</dbReference>
<organism evidence="7 8">
    <name type="scientific">Lophiostoma macrostomum CBS 122681</name>
    <dbReference type="NCBI Taxonomy" id="1314788"/>
    <lineage>
        <taxon>Eukaryota</taxon>
        <taxon>Fungi</taxon>
        <taxon>Dikarya</taxon>
        <taxon>Ascomycota</taxon>
        <taxon>Pezizomycotina</taxon>
        <taxon>Dothideomycetes</taxon>
        <taxon>Pleosporomycetidae</taxon>
        <taxon>Pleosporales</taxon>
        <taxon>Lophiostomataceae</taxon>
        <taxon>Lophiostoma</taxon>
    </lineage>
</organism>
<proteinExistence type="predicted"/>
<evidence type="ECO:0000259" key="6">
    <source>
        <dbReference type="PROSITE" id="PS51194"/>
    </source>
</evidence>
<evidence type="ECO:0000313" key="8">
    <source>
        <dbReference type="Proteomes" id="UP000799324"/>
    </source>
</evidence>